<comment type="subcellular location">
    <subcellularLocation>
        <location evidence="1">Membrane</location>
    </subcellularLocation>
</comment>
<dbReference type="InterPro" id="IPR036179">
    <property type="entry name" value="Ig-like_dom_sf"/>
</dbReference>
<keyword evidence="6" id="KW-1133">Transmembrane helix</keyword>
<dbReference type="Gene3D" id="1.10.630.10">
    <property type="entry name" value="Cytochrome P450"/>
    <property type="match status" value="1"/>
</dbReference>
<dbReference type="Proteomes" id="UP000663887">
    <property type="component" value="Unassembled WGS sequence"/>
</dbReference>
<name>A0A816ZAS5_9BILA</name>
<keyword evidence="4" id="KW-0812">Transmembrane</keyword>
<dbReference type="Gene3D" id="3.90.176.10">
    <property type="entry name" value="Toxin ADP-ribosyltransferase, Chain A, domain 1"/>
    <property type="match status" value="1"/>
</dbReference>
<dbReference type="Pfam" id="PF07679">
    <property type="entry name" value="I-set"/>
    <property type="match status" value="1"/>
</dbReference>
<dbReference type="GO" id="GO:0004497">
    <property type="term" value="F:monooxygenase activity"/>
    <property type="evidence" value="ECO:0007669"/>
    <property type="project" value="InterPro"/>
</dbReference>
<keyword evidence="3" id="KW-0349">Heme</keyword>
<evidence type="ECO:0000256" key="5">
    <source>
        <dbReference type="ARBA" id="ARBA00022723"/>
    </source>
</evidence>
<dbReference type="AlphaFoldDB" id="A0A816ZAS5"/>
<proteinExistence type="inferred from homology"/>
<dbReference type="InterPro" id="IPR001128">
    <property type="entry name" value="Cyt_P450"/>
</dbReference>
<sequence>MPSVIILDDNNDQSANITNSSFIQIYHTQSNENLFLTATVFNRTVSNSNLLFATIEMSNRSLYEIFPSISMSQTRSKRSFHYDYIVKHNGSILEQAFVSIEWRNNREQRVAQKSRMKPKVEAFNPFNEQSCVVGQHTEMSWKFSGIEKPQVTWWFSGQPLKTNSRFRVTESEDGRSTITIHKTEFVDEGIYIARAYNSVGETEAKTILYIAGIKPVIEIDLEAKLKVANRALESGMIKPVILMDDYHTNADNQHLEIFSLIWLDANPNVQELQGTQHKLCSIINQLKTFRDVEQCQNYIKGRTLKDRIVMIVSGQLGREIVPSVHKLRQVISIYVYCMDKKSNERWASKFSKVKAVVVEHDELVSRIKTDHKIQRKLEESVTINLFNTSTKVGKSTTGVNGQFVFSQVLIDCLLRLKSNQEDKTELINYCKQQYEGNSLELNNIREFEKDYVSDKVLWWYTKESFFYKTLNSALRVQDVRLIFLFRTFIVDIYRQLQNCQAKQSLQVYRSQMISSDELQTLTQCCDQFISVNSFFSTSTDKYQALTLLKIPEDAQNLEPILFEIDADPKMVTTKPFADITANSEFSGESEVLFMIGSIFCVKSIIRNNDYNQKTANGETNLQTLGKILWEMGKLDLAEEYFTRRLKELPPDDSSLDNLLYNELLCCLSSIFDHYLIHVYTCLLEINFSEKHLYGELRIQSVPGEPFVSIIGQLSQLRRARESNGVLNHLFNLSEKCGNYFLFSFGSRKSIMMAVSHMIADIVGRSHAHDYVKPNVFINVFKPLIGSHNLLVCEGQEHERARKMLNPAFHFMKLKSMISIMVHEAIKVIDSFYPSSDSKSIDLHMELSNLMLSIIMSSEFGQTSSTQSNFNRTIYQTTR</sequence>
<keyword evidence="8" id="KW-0408">Iron</keyword>
<dbReference type="GO" id="GO:0016020">
    <property type="term" value="C:membrane"/>
    <property type="evidence" value="ECO:0007669"/>
    <property type="project" value="UniProtKB-SubCell"/>
</dbReference>
<gene>
    <name evidence="11" type="ORF">XDN619_LOCUS32497</name>
</gene>
<dbReference type="SUPFAM" id="SSF56399">
    <property type="entry name" value="ADP-ribosylation"/>
    <property type="match status" value="1"/>
</dbReference>
<comment type="similarity">
    <text evidence="2">Belongs to the cytochrome P450 family.</text>
</comment>
<dbReference type="PANTHER" id="PTHR24282:SF211">
    <property type="entry name" value="CYTOCHROME P450-RELATED"/>
    <property type="match status" value="1"/>
</dbReference>
<evidence type="ECO:0000256" key="9">
    <source>
        <dbReference type="ARBA" id="ARBA00023136"/>
    </source>
</evidence>
<dbReference type="InterPro" id="IPR036396">
    <property type="entry name" value="Cyt_P450_sf"/>
</dbReference>
<accession>A0A816ZAS5</accession>
<protein>
    <recommendedName>
        <fullName evidence="10">Immunoglobulin I-set domain-containing protein</fullName>
    </recommendedName>
</protein>
<dbReference type="GO" id="GO:0005506">
    <property type="term" value="F:iron ion binding"/>
    <property type="evidence" value="ECO:0007669"/>
    <property type="project" value="InterPro"/>
</dbReference>
<dbReference type="Gene3D" id="2.60.40.10">
    <property type="entry name" value="Immunoglobulins"/>
    <property type="match status" value="1"/>
</dbReference>
<dbReference type="SUPFAM" id="SSF48726">
    <property type="entry name" value="Immunoglobulin"/>
    <property type="match status" value="1"/>
</dbReference>
<dbReference type="GO" id="GO:0020037">
    <property type="term" value="F:heme binding"/>
    <property type="evidence" value="ECO:0007669"/>
    <property type="project" value="InterPro"/>
</dbReference>
<dbReference type="SUPFAM" id="SSF48264">
    <property type="entry name" value="Cytochrome P450"/>
    <property type="match status" value="1"/>
</dbReference>
<keyword evidence="5" id="KW-0479">Metal-binding</keyword>
<keyword evidence="9" id="KW-0472">Membrane</keyword>
<evidence type="ECO:0000256" key="3">
    <source>
        <dbReference type="ARBA" id="ARBA00022617"/>
    </source>
</evidence>
<dbReference type="InterPro" id="IPR013783">
    <property type="entry name" value="Ig-like_fold"/>
</dbReference>
<evidence type="ECO:0000256" key="4">
    <source>
        <dbReference type="ARBA" id="ARBA00022692"/>
    </source>
</evidence>
<feature type="domain" description="Immunoglobulin I-set" evidence="10">
    <location>
        <begin position="127"/>
        <end position="208"/>
    </location>
</feature>
<evidence type="ECO:0000259" key="10">
    <source>
        <dbReference type="Pfam" id="PF07679"/>
    </source>
</evidence>
<dbReference type="GO" id="GO:0016705">
    <property type="term" value="F:oxidoreductase activity, acting on paired donors, with incorporation or reduction of molecular oxygen"/>
    <property type="evidence" value="ECO:0007669"/>
    <property type="project" value="InterPro"/>
</dbReference>
<keyword evidence="7" id="KW-0560">Oxidoreductase</keyword>
<organism evidence="11 12">
    <name type="scientific">Rotaria magnacalcarata</name>
    <dbReference type="NCBI Taxonomy" id="392030"/>
    <lineage>
        <taxon>Eukaryota</taxon>
        <taxon>Metazoa</taxon>
        <taxon>Spiralia</taxon>
        <taxon>Gnathifera</taxon>
        <taxon>Rotifera</taxon>
        <taxon>Eurotatoria</taxon>
        <taxon>Bdelloidea</taxon>
        <taxon>Philodinida</taxon>
        <taxon>Philodinidae</taxon>
        <taxon>Rotaria</taxon>
    </lineage>
</organism>
<reference evidence="11" key="1">
    <citation type="submission" date="2021-02" db="EMBL/GenBank/DDBJ databases">
        <authorList>
            <person name="Nowell W R."/>
        </authorList>
    </citation>
    <scope>NUCLEOTIDE SEQUENCE</scope>
</reference>
<dbReference type="PANTHER" id="PTHR24282">
    <property type="entry name" value="CYTOCHROME P450 FAMILY MEMBER"/>
    <property type="match status" value="1"/>
</dbReference>
<evidence type="ECO:0000256" key="1">
    <source>
        <dbReference type="ARBA" id="ARBA00004370"/>
    </source>
</evidence>
<dbReference type="PROSITE" id="PS51996">
    <property type="entry name" value="TR_MART"/>
    <property type="match status" value="1"/>
</dbReference>
<evidence type="ECO:0000256" key="6">
    <source>
        <dbReference type="ARBA" id="ARBA00022989"/>
    </source>
</evidence>
<dbReference type="InterPro" id="IPR013098">
    <property type="entry name" value="Ig_I-set"/>
</dbReference>
<evidence type="ECO:0000313" key="12">
    <source>
        <dbReference type="Proteomes" id="UP000663887"/>
    </source>
</evidence>
<comment type="caution">
    <text evidence="11">The sequence shown here is derived from an EMBL/GenBank/DDBJ whole genome shotgun (WGS) entry which is preliminary data.</text>
</comment>
<dbReference type="Pfam" id="PF00067">
    <property type="entry name" value="p450"/>
    <property type="match status" value="1"/>
</dbReference>
<dbReference type="InterPro" id="IPR050665">
    <property type="entry name" value="Cytochrome_P450_Monooxygen"/>
</dbReference>
<dbReference type="EMBL" id="CAJNRG010016237">
    <property type="protein sequence ID" value="CAF2195152.1"/>
    <property type="molecule type" value="Genomic_DNA"/>
</dbReference>
<evidence type="ECO:0000256" key="7">
    <source>
        <dbReference type="ARBA" id="ARBA00023002"/>
    </source>
</evidence>
<evidence type="ECO:0000256" key="2">
    <source>
        <dbReference type="ARBA" id="ARBA00010617"/>
    </source>
</evidence>
<evidence type="ECO:0000313" key="11">
    <source>
        <dbReference type="EMBL" id="CAF2195152.1"/>
    </source>
</evidence>
<evidence type="ECO:0000256" key="8">
    <source>
        <dbReference type="ARBA" id="ARBA00023004"/>
    </source>
</evidence>